<evidence type="ECO:0000256" key="6">
    <source>
        <dbReference type="ARBA" id="ARBA00022840"/>
    </source>
</evidence>
<accession>A0ABS4YSN0</accession>
<evidence type="ECO:0000256" key="2">
    <source>
        <dbReference type="ARBA" id="ARBA00005417"/>
    </source>
</evidence>
<sequence>MTEKLSTKRPGSTLPGSAGTGLPSTTAAPGPGAQANHPPSNSPRRLLEVKDLKVTFPQHGGAVTAVRGVNYHVDEGEFLGIVGESGSGKSVSSLAVMGLLPSSAKVEGDILFEGKSLLGRSDKDMSRLRGDGISIIFQDPLSALTPVYTIGTQIAEALALHDKGLSKLAANARAVELLKVVGIPNPERRAQSFPHEFSGGMRQRAMIAIAIANNPRLIIADEPTTALDVTIQAQILEVLQTAKELTGAAVVLITHDLGVVAGNADRIAVMYAGRIVETGTVEQVFHEPSMPYTIGLLRSMPNLATAGHSRLVPLEGRPPLLSNLAPGCPFAPRCPVAIDACRTTEPPLTAIAGDPLNASACLRVAEIAGGVLDRHHLYPVPEPVAAAERAAVEPAKILEVDQLQRHFPLTKGSVFKHSIGTVRAVDGVSFDIRSGQTLGLVGESGCGKSTTIMEILELARPQAGMVRINGTDVSTLSGRDRKALRRDISVVFQDPMASLDPRLPVQDLVAEPLTVHGISAKERLEKVRAVLDLVGLDPSMASRYPHEFSGGQRQRIGIARALVTDPKIVVLDEPVSALDVSIQAGVINLLQDLQEKLGLSYLFVAHDLAVVRQIADNVAVMYLGRIVESGPAEDIFDNPSHPYTRALLSAVPVPDPTLERSRTRIILEGDLPSPTDDIKGCNFRTRCPLFQLMDAAGQERCLNQDPQPRPVGHAMVACHHAEHIELMGAAAGSRPGPAVGHEIGPDGP</sequence>
<keyword evidence="4" id="KW-1003">Cell membrane</keyword>
<evidence type="ECO:0000256" key="1">
    <source>
        <dbReference type="ARBA" id="ARBA00004202"/>
    </source>
</evidence>
<dbReference type="NCBIfam" id="NF007739">
    <property type="entry name" value="PRK10419.1"/>
    <property type="match status" value="2"/>
</dbReference>
<dbReference type="InterPro" id="IPR003439">
    <property type="entry name" value="ABC_transporter-like_ATP-bd"/>
</dbReference>
<dbReference type="InterPro" id="IPR003593">
    <property type="entry name" value="AAA+_ATPase"/>
</dbReference>
<protein>
    <submittedName>
        <fullName evidence="10">Peptide/nickel transport system ATP-binding protein</fullName>
    </submittedName>
</protein>
<feature type="region of interest" description="Disordered" evidence="8">
    <location>
        <begin position="1"/>
        <end position="44"/>
    </location>
</feature>
<gene>
    <name evidence="10" type="ORF">JOF48_000605</name>
</gene>
<dbReference type="Gene3D" id="3.40.50.300">
    <property type="entry name" value="P-loop containing nucleotide triphosphate hydrolases"/>
    <property type="match status" value="2"/>
</dbReference>
<feature type="domain" description="ABC transporter" evidence="9">
    <location>
        <begin position="47"/>
        <end position="297"/>
    </location>
</feature>
<dbReference type="InterPro" id="IPR050388">
    <property type="entry name" value="ABC_Ni/Peptide_Import"/>
</dbReference>
<keyword evidence="6 10" id="KW-0067">ATP-binding</keyword>
<evidence type="ECO:0000256" key="8">
    <source>
        <dbReference type="SAM" id="MobiDB-lite"/>
    </source>
</evidence>
<dbReference type="NCBIfam" id="NF008453">
    <property type="entry name" value="PRK11308.1"/>
    <property type="match status" value="2"/>
</dbReference>
<dbReference type="PROSITE" id="PS50893">
    <property type="entry name" value="ABC_TRANSPORTER_2"/>
    <property type="match status" value="2"/>
</dbReference>
<evidence type="ECO:0000313" key="10">
    <source>
        <dbReference type="EMBL" id="MBP2411806.1"/>
    </source>
</evidence>
<dbReference type="PROSITE" id="PS00211">
    <property type="entry name" value="ABC_TRANSPORTER_1"/>
    <property type="match status" value="2"/>
</dbReference>
<proteinExistence type="inferred from homology"/>
<comment type="caution">
    <text evidence="10">The sequence shown here is derived from an EMBL/GenBank/DDBJ whole genome shotgun (WGS) entry which is preliminary data.</text>
</comment>
<dbReference type="InterPro" id="IPR017871">
    <property type="entry name" value="ABC_transporter-like_CS"/>
</dbReference>
<reference evidence="10 11" key="1">
    <citation type="submission" date="2021-03" db="EMBL/GenBank/DDBJ databases">
        <title>Sequencing the genomes of 1000 actinobacteria strains.</title>
        <authorList>
            <person name="Klenk H.-P."/>
        </authorList>
    </citation>
    <scope>NUCLEOTIDE SEQUENCE [LARGE SCALE GENOMIC DNA]</scope>
    <source>
        <strain evidence="10 11">DSM 16005</strain>
    </source>
</reference>
<dbReference type="EMBL" id="JAGIOI010000001">
    <property type="protein sequence ID" value="MBP2411806.1"/>
    <property type="molecule type" value="Genomic_DNA"/>
</dbReference>
<keyword evidence="3" id="KW-0813">Transport</keyword>
<dbReference type="Pfam" id="PF08352">
    <property type="entry name" value="oligo_HPY"/>
    <property type="match status" value="2"/>
</dbReference>
<dbReference type="SUPFAM" id="SSF52540">
    <property type="entry name" value="P-loop containing nucleoside triphosphate hydrolases"/>
    <property type="match status" value="2"/>
</dbReference>
<dbReference type="PANTHER" id="PTHR43297">
    <property type="entry name" value="OLIGOPEPTIDE TRANSPORT ATP-BINDING PROTEIN APPD"/>
    <property type="match status" value="1"/>
</dbReference>
<dbReference type="InterPro" id="IPR027417">
    <property type="entry name" value="P-loop_NTPase"/>
</dbReference>
<dbReference type="InterPro" id="IPR013563">
    <property type="entry name" value="Oligopep_ABC_C"/>
</dbReference>
<dbReference type="SMART" id="SM00382">
    <property type="entry name" value="AAA"/>
    <property type="match status" value="2"/>
</dbReference>
<evidence type="ECO:0000313" key="11">
    <source>
        <dbReference type="Proteomes" id="UP000711614"/>
    </source>
</evidence>
<comment type="subcellular location">
    <subcellularLocation>
        <location evidence="1">Cell membrane</location>
        <topology evidence="1">Peripheral membrane protein</topology>
    </subcellularLocation>
</comment>
<dbReference type="CDD" id="cd03257">
    <property type="entry name" value="ABC_NikE_OppD_transporters"/>
    <property type="match status" value="2"/>
</dbReference>
<comment type="similarity">
    <text evidence="2">Belongs to the ABC transporter superfamily.</text>
</comment>
<dbReference type="GO" id="GO:0005524">
    <property type="term" value="F:ATP binding"/>
    <property type="evidence" value="ECO:0007669"/>
    <property type="project" value="UniProtKB-KW"/>
</dbReference>
<dbReference type="NCBIfam" id="TIGR01727">
    <property type="entry name" value="oligo_HPY"/>
    <property type="match status" value="2"/>
</dbReference>
<evidence type="ECO:0000259" key="9">
    <source>
        <dbReference type="PROSITE" id="PS50893"/>
    </source>
</evidence>
<dbReference type="Proteomes" id="UP000711614">
    <property type="component" value="Unassembled WGS sequence"/>
</dbReference>
<keyword evidence="11" id="KW-1185">Reference proteome</keyword>
<keyword evidence="7" id="KW-0472">Membrane</keyword>
<keyword evidence="5" id="KW-0547">Nucleotide-binding</keyword>
<evidence type="ECO:0000256" key="4">
    <source>
        <dbReference type="ARBA" id="ARBA00022475"/>
    </source>
</evidence>
<evidence type="ECO:0000256" key="7">
    <source>
        <dbReference type="ARBA" id="ARBA00023136"/>
    </source>
</evidence>
<feature type="domain" description="ABC transporter" evidence="9">
    <location>
        <begin position="409"/>
        <end position="648"/>
    </location>
</feature>
<dbReference type="Pfam" id="PF00005">
    <property type="entry name" value="ABC_tran"/>
    <property type="match status" value="2"/>
</dbReference>
<dbReference type="PANTHER" id="PTHR43297:SF2">
    <property type="entry name" value="DIPEPTIDE TRANSPORT ATP-BINDING PROTEIN DPPD"/>
    <property type="match status" value="1"/>
</dbReference>
<name>A0ABS4YSN0_9MICC</name>
<organism evidence="10 11">
    <name type="scientific">Arthrobacter stackebrandtii</name>
    <dbReference type="NCBI Taxonomy" id="272161"/>
    <lineage>
        <taxon>Bacteria</taxon>
        <taxon>Bacillati</taxon>
        <taxon>Actinomycetota</taxon>
        <taxon>Actinomycetes</taxon>
        <taxon>Micrococcales</taxon>
        <taxon>Micrococcaceae</taxon>
        <taxon>Arthrobacter</taxon>
    </lineage>
</organism>
<evidence type="ECO:0000256" key="3">
    <source>
        <dbReference type="ARBA" id="ARBA00022448"/>
    </source>
</evidence>
<evidence type="ECO:0000256" key="5">
    <source>
        <dbReference type="ARBA" id="ARBA00022741"/>
    </source>
</evidence>